<proteinExistence type="predicted"/>
<organism evidence="3">
    <name type="scientific">Anopheles marajoara</name>
    <dbReference type="NCBI Taxonomy" id="58244"/>
    <lineage>
        <taxon>Eukaryota</taxon>
        <taxon>Metazoa</taxon>
        <taxon>Ecdysozoa</taxon>
        <taxon>Arthropoda</taxon>
        <taxon>Hexapoda</taxon>
        <taxon>Insecta</taxon>
        <taxon>Pterygota</taxon>
        <taxon>Neoptera</taxon>
        <taxon>Endopterygota</taxon>
        <taxon>Diptera</taxon>
        <taxon>Nematocera</taxon>
        <taxon>Culicoidea</taxon>
        <taxon>Culicidae</taxon>
        <taxon>Anophelinae</taxon>
        <taxon>Anopheles</taxon>
    </lineage>
</organism>
<feature type="signal peptide" evidence="2">
    <location>
        <begin position="1"/>
        <end position="15"/>
    </location>
</feature>
<dbReference type="AlphaFoldDB" id="A0A2M4CE57"/>
<name>A0A2M4CE57_9DIPT</name>
<dbReference type="EMBL" id="GGFJ01014077">
    <property type="protein sequence ID" value="MBW63218.1"/>
    <property type="molecule type" value="Transcribed_RNA"/>
</dbReference>
<evidence type="ECO:0000313" key="3">
    <source>
        <dbReference type="EMBL" id="MBW63218.1"/>
    </source>
</evidence>
<keyword evidence="2" id="KW-0732">Signal</keyword>
<feature type="region of interest" description="Disordered" evidence="1">
    <location>
        <begin position="50"/>
        <end position="74"/>
    </location>
</feature>
<accession>A0A2M4CE57</accession>
<protein>
    <submittedName>
        <fullName evidence="3">Putative secreted protein</fullName>
    </submittedName>
</protein>
<evidence type="ECO:0000256" key="1">
    <source>
        <dbReference type="SAM" id="MobiDB-lite"/>
    </source>
</evidence>
<evidence type="ECO:0000256" key="2">
    <source>
        <dbReference type="SAM" id="SignalP"/>
    </source>
</evidence>
<reference evidence="3" key="1">
    <citation type="submission" date="2018-01" db="EMBL/GenBank/DDBJ databases">
        <title>An insight into the sialome of Amazonian anophelines.</title>
        <authorList>
            <person name="Ribeiro J.M."/>
            <person name="Scarpassa V."/>
            <person name="Calvo E."/>
        </authorList>
    </citation>
    <scope>NUCLEOTIDE SEQUENCE</scope>
    <source>
        <tissue evidence="3">Salivary glands</tissue>
    </source>
</reference>
<feature type="chain" id="PRO_5014986276" evidence="2">
    <location>
        <begin position="16"/>
        <end position="74"/>
    </location>
</feature>
<sequence length="74" mass="8788">MVLVFLLVVLVKCNCKRINLDHMESKTGGISQWRQWRSWLCLGVQKESQNLEPKKGKGRESKRRRMYGENRVRV</sequence>